<gene>
    <name evidence="2" type="ORF">V5O48_007683</name>
</gene>
<evidence type="ECO:0000259" key="1">
    <source>
        <dbReference type="Pfam" id="PF20236"/>
    </source>
</evidence>
<feature type="domain" description="DUF6593" evidence="1">
    <location>
        <begin position="16"/>
        <end position="179"/>
    </location>
</feature>
<protein>
    <recommendedName>
        <fullName evidence="1">DUF6593 domain-containing protein</fullName>
    </recommendedName>
</protein>
<proteinExistence type="predicted"/>
<dbReference type="InterPro" id="IPR046528">
    <property type="entry name" value="DUF6593"/>
</dbReference>
<evidence type="ECO:0000313" key="3">
    <source>
        <dbReference type="Proteomes" id="UP001465976"/>
    </source>
</evidence>
<reference evidence="2 3" key="1">
    <citation type="submission" date="2024-02" db="EMBL/GenBank/DDBJ databases">
        <title>A draft genome for the cacao thread blight pathogen Marasmius crinis-equi.</title>
        <authorList>
            <person name="Cohen S.P."/>
            <person name="Baruah I.K."/>
            <person name="Amoako-Attah I."/>
            <person name="Bukari Y."/>
            <person name="Meinhardt L.W."/>
            <person name="Bailey B.A."/>
        </authorList>
    </citation>
    <scope>NUCLEOTIDE SEQUENCE [LARGE SCALE GENOMIC DNA]</scope>
    <source>
        <strain evidence="2 3">GH-76</strain>
    </source>
</reference>
<dbReference type="Pfam" id="PF20236">
    <property type="entry name" value="DUF6593"/>
    <property type="match status" value="1"/>
</dbReference>
<evidence type="ECO:0000313" key="2">
    <source>
        <dbReference type="EMBL" id="KAL0574275.1"/>
    </source>
</evidence>
<sequence length="202" mass="22537">MFASNTEPLILILEPNNPCNTNISDNEDGRILYQVSTEHARHPITRLRGALGETLASWEWRDTRSDVISFGGGPPMSVGSWLKKSMMPFKDTVTFQDSDGRNFKWKGNAPGLSLELYCEHDKKNPIARFIKPHPPPYQDRSFSSPQSQWTPAQLIVDKRGEKMLDLVVISFLVLEKSRRATENSSAGLTSAMSQPLSGVAFG</sequence>
<organism evidence="2 3">
    <name type="scientific">Marasmius crinis-equi</name>
    <dbReference type="NCBI Taxonomy" id="585013"/>
    <lineage>
        <taxon>Eukaryota</taxon>
        <taxon>Fungi</taxon>
        <taxon>Dikarya</taxon>
        <taxon>Basidiomycota</taxon>
        <taxon>Agaricomycotina</taxon>
        <taxon>Agaricomycetes</taxon>
        <taxon>Agaricomycetidae</taxon>
        <taxon>Agaricales</taxon>
        <taxon>Marasmiineae</taxon>
        <taxon>Marasmiaceae</taxon>
        <taxon>Marasmius</taxon>
    </lineage>
</organism>
<comment type="caution">
    <text evidence="2">The sequence shown here is derived from an EMBL/GenBank/DDBJ whole genome shotgun (WGS) entry which is preliminary data.</text>
</comment>
<dbReference type="EMBL" id="JBAHYK010000413">
    <property type="protein sequence ID" value="KAL0574275.1"/>
    <property type="molecule type" value="Genomic_DNA"/>
</dbReference>
<name>A0ABR3FFZ0_9AGAR</name>
<accession>A0ABR3FFZ0</accession>
<keyword evidence="3" id="KW-1185">Reference proteome</keyword>
<dbReference type="Proteomes" id="UP001465976">
    <property type="component" value="Unassembled WGS sequence"/>
</dbReference>